<evidence type="ECO:0000313" key="3">
    <source>
        <dbReference type="Proteomes" id="UP001419268"/>
    </source>
</evidence>
<proteinExistence type="predicted"/>
<keyword evidence="3" id="KW-1185">Reference proteome</keyword>
<dbReference type="EMBL" id="JBBNAG010000004">
    <property type="protein sequence ID" value="KAK9140768.1"/>
    <property type="molecule type" value="Genomic_DNA"/>
</dbReference>
<sequence length="136" mass="15000">MKKVSMSEAAAMQAMMLMFWLGRHITLTQNANSCLKMPKRTLNYGYRHNAAYFIILDMVENGGIASGGERSVAVATNQLSFSIATAKSNSFISPRPRRHSRFAPVVVAAQSTVLRGTSVRLISCLNDSICVYFFTV</sequence>
<dbReference type="AlphaFoldDB" id="A0AAP0PDB8"/>
<feature type="chain" id="PRO_5043003039" description="Secreted protein" evidence="1">
    <location>
        <begin position="31"/>
        <end position="136"/>
    </location>
</feature>
<feature type="signal peptide" evidence="1">
    <location>
        <begin position="1"/>
        <end position="30"/>
    </location>
</feature>
<evidence type="ECO:0000313" key="2">
    <source>
        <dbReference type="EMBL" id="KAK9140768.1"/>
    </source>
</evidence>
<dbReference type="Proteomes" id="UP001419268">
    <property type="component" value="Unassembled WGS sequence"/>
</dbReference>
<evidence type="ECO:0000256" key="1">
    <source>
        <dbReference type="SAM" id="SignalP"/>
    </source>
</evidence>
<organism evidence="2 3">
    <name type="scientific">Stephania cephalantha</name>
    <dbReference type="NCBI Taxonomy" id="152367"/>
    <lineage>
        <taxon>Eukaryota</taxon>
        <taxon>Viridiplantae</taxon>
        <taxon>Streptophyta</taxon>
        <taxon>Embryophyta</taxon>
        <taxon>Tracheophyta</taxon>
        <taxon>Spermatophyta</taxon>
        <taxon>Magnoliopsida</taxon>
        <taxon>Ranunculales</taxon>
        <taxon>Menispermaceae</taxon>
        <taxon>Menispermoideae</taxon>
        <taxon>Cissampelideae</taxon>
        <taxon>Stephania</taxon>
    </lineage>
</organism>
<comment type="caution">
    <text evidence="2">The sequence shown here is derived from an EMBL/GenBank/DDBJ whole genome shotgun (WGS) entry which is preliminary data.</text>
</comment>
<protein>
    <recommendedName>
        <fullName evidence="4">Secreted protein</fullName>
    </recommendedName>
</protein>
<gene>
    <name evidence="2" type="ORF">Scep_010449</name>
</gene>
<accession>A0AAP0PDB8</accession>
<reference evidence="2 3" key="1">
    <citation type="submission" date="2024-01" db="EMBL/GenBank/DDBJ databases">
        <title>Genome assemblies of Stephania.</title>
        <authorList>
            <person name="Yang L."/>
        </authorList>
    </citation>
    <scope>NUCLEOTIDE SEQUENCE [LARGE SCALE GENOMIC DNA]</scope>
    <source>
        <strain evidence="2">JXDWG</strain>
        <tissue evidence="2">Leaf</tissue>
    </source>
</reference>
<keyword evidence="1" id="KW-0732">Signal</keyword>
<evidence type="ECO:0008006" key="4">
    <source>
        <dbReference type="Google" id="ProtNLM"/>
    </source>
</evidence>
<name>A0AAP0PDB8_9MAGN</name>